<evidence type="ECO:0000313" key="2">
    <source>
        <dbReference type="Proteomes" id="UP000217790"/>
    </source>
</evidence>
<organism evidence="1 2">
    <name type="scientific">Armillaria gallica</name>
    <name type="common">Bulbous honey fungus</name>
    <name type="synonym">Armillaria bulbosa</name>
    <dbReference type="NCBI Taxonomy" id="47427"/>
    <lineage>
        <taxon>Eukaryota</taxon>
        <taxon>Fungi</taxon>
        <taxon>Dikarya</taxon>
        <taxon>Basidiomycota</taxon>
        <taxon>Agaricomycotina</taxon>
        <taxon>Agaricomycetes</taxon>
        <taxon>Agaricomycetidae</taxon>
        <taxon>Agaricales</taxon>
        <taxon>Marasmiineae</taxon>
        <taxon>Physalacriaceae</taxon>
        <taxon>Armillaria</taxon>
    </lineage>
</organism>
<dbReference type="EMBL" id="KZ293673">
    <property type="protein sequence ID" value="PBK88438.1"/>
    <property type="molecule type" value="Genomic_DNA"/>
</dbReference>
<reference evidence="2" key="1">
    <citation type="journal article" date="2017" name="Nat. Ecol. Evol.">
        <title>Genome expansion and lineage-specific genetic innovations in the forest pathogenic fungi Armillaria.</title>
        <authorList>
            <person name="Sipos G."/>
            <person name="Prasanna A.N."/>
            <person name="Walter M.C."/>
            <person name="O'Connor E."/>
            <person name="Balint B."/>
            <person name="Krizsan K."/>
            <person name="Kiss B."/>
            <person name="Hess J."/>
            <person name="Varga T."/>
            <person name="Slot J."/>
            <person name="Riley R."/>
            <person name="Boka B."/>
            <person name="Rigling D."/>
            <person name="Barry K."/>
            <person name="Lee J."/>
            <person name="Mihaltcheva S."/>
            <person name="LaButti K."/>
            <person name="Lipzen A."/>
            <person name="Waldron R."/>
            <person name="Moloney N.M."/>
            <person name="Sperisen C."/>
            <person name="Kredics L."/>
            <person name="Vagvoelgyi C."/>
            <person name="Patrignani A."/>
            <person name="Fitzpatrick D."/>
            <person name="Nagy I."/>
            <person name="Doyle S."/>
            <person name="Anderson J.B."/>
            <person name="Grigoriev I.V."/>
            <person name="Gueldener U."/>
            <person name="Muensterkoetter M."/>
            <person name="Nagy L.G."/>
        </authorList>
    </citation>
    <scope>NUCLEOTIDE SEQUENCE [LARGE SCALE GENOMIC DNA]</scope>
    <source>
        <strain evidence="2">Ar21-2</strain>
    </source>
</reference>
<dbReference type="STRING" id="47427.A0A2H3DC40"/>
<proteinExistence type="predicted"/>
<keyword evidence="2" id="KW-1185">Reference proteome</keyword>
<evidence type="ECO:0000313" key="1">
    <source>
        <dbReference type="EMBL" id="PBK88438.1"/>
    </source>
</evidence>
<dbReference type="Proteomes" id="UP000217790">
    <property type="component" value="Unassembled WGS sequence"/>
</dbReference>
<dbReference type="AlphaFoldDB" id="A0A2H3DC40"/>
<sequence length="137" mass="15450">MKNKTPADDIKKMRKALASDIKKFCKWQIKVLPLLDSAEYNLAKNTEDDTLLLPSDFNIVDHQTYGLKDLAITEYKLHEGQANGAIVMLCTGIIHGMVLNDSHRKNSRGVTMNLCSMKYINTVAKKKNEHASSYHQA</sequence>
<dbReference type="OrthoDB" id="3256058at2759"/>
<name>A0A2H3DC40_ARMGA</name>
<protein>
    <submittedName>
        <fullName evidence="1">Uncharacterized protein</fullName>
    </submittedName>
</protein>
<gene>
    <name evidence="1" type="ORF">ARMGADRAFT_1120513</name>
</gene>
<dbReference type="InParanoid" id="A0A2H3DC40"/>
<accession>A0A2H3DC40</accession>